<dbReference type="Proteomes" id="UP000335538">
    <property type="component" value="Unassembled WGS sequence"/>
</dbReference>
<reference evidence="1 2" key="1">
    <citation type="submission" date="2019-08" db="EMBL/GenBank/DDBJ databases">
        <authorList>
            <person name="Peeters C."/>
        </authorList>
    </citation>
    <scope>NUCLEOTIDE SEQUENCE [LARGE SCALE GENOMIC DNA]</scope>
    <source>
        <strain evidence="1 2">LMG 31121</strain>
    </source>
</reference>
<protein>
    <submittedName>
        <fullName evidence="1">Uncharacterized protein</fullName>
    </submittedName>
</protein>
<dbReference type="AlphaFoldDB" id="A0A5E5BNS6"/>
<name>A0A5E5BNS6_9BURK</name>
<organism evidence="1 2">
    <name type="scientific">Pandoraea sputorum</name>
    <dbReference type="NCBI Taxonomy" id="93222"/>
    <lineage>
        <taxon>Bacteria</taxon>
        <taxon>Pseudomonadati</taxon>
        <taxon>Pseudomonadota</taxon>
        <taxon>Betaproteobacteria</taxon>
        <taxon>Burkholderiales</taxon>
        <taxon>Burkholderiaceae</taxon>
        <taxon>Pandoraea</taxon>
    </lineage>
</organism>
<evidence type="ECO:0000313" key="1">
    <source>
        <dbReference type="EMBL" id="VVE85960.1"/>
    </source>
</evidence>
<gene>
    <name evidence="1" type="ORF">PSP31121_05594</name>
</gene>
<accession>A0A5E5BNS6</accession>
<sequence>MPINSLANAQSAAVFAGTAADEPLVFEFFENDGTYKQFFMTVEDMQKANPAAWNHWFKKIWNSICDCFSGPRVAGAQINEANTLFHAAVSAKDDVTKVKNFIALKVMTTAETQRTRFSAVYNATTGLITLGIGPRLNKGTGVTMTVDASALTAEETAILDLPQDVMIAALEREAILAGGGVMPQLEAVVHLTDWANRQCSLPDRDILDGPARNSKKPAPRLTNWLGILMHEPPIHVQCVYELEMNDGRGPDTSKNVWARGADMAANLEIANRLHEAQTLTLDQVNSVAFLMLSDNAVQELMNEAAAKDPRCDRSANGWMCKNNFSISRLGTHMVMDITSESRLSDEQLHMVTGAGPDAPHVYQEVTYRQRWVITPDGQMRCLYATAAKSVSFLDALDDDVIAVHAPDVEDPHTAALKKRYDALGDKARHSLASCTSLRNLLKDAGAFLSGDNARFNERVAHYLMGKLTVLPKGLAKPEPDIPKEVKNELRNLLLTHRYGVVGRSETPEKTIAKLYALDLKLLDEGIELEYKRLSAKDHPSEQVPQNGMDVSAVDTLLDAQGHMAERPR</sequence>
<evidence type="ECO:0000313" key="2">
    <source>
        <dbReference type="Proteomes" id="UP000335538"/>
    </source>
</evidence>
<proteinExistence type="predicted"/>
<dbReference type="RefSeq" id="WP_150811591.1">
    <property type="nucleotide sequence ID" value="NZ_CABPSR010000052.1"/>
</dbReference>
<dbReference type="EMBL" id="CABPSR010000052">
    <property type="protein sequence ID" value="VVE85960.1"/>
    <property type="molecule type" value="Genomic_DNA"/>
</dbReference>